<gene>
    <name evidence="4" type="ORF">SPIL2461_LOCUS9378</name>
</gene>
<comment type="caution">
    <text evidence="4">The sequence shown here is derived from an EMBL/GenBank/DDBJ whole genome shotgun (WGS) entry which is preliminary data.</text>
</comment>
<dbReference type="Gene3D" id="1.25.40.20">
    <property type="entry name" value="Ankyrin repeat-containing domain"/>
    <property type="match status" value="1"/>
</dbReference>
<reference evidence="4" key="1">
    <citation type="submission" date="2021-02" db="EMBL/GenBank/DDBJ databases">
        <authorList>
            <person name="Dougan E. K."/>
            <person name="Rhodes N."/>
            <person name="Thang M."/>
            <person name="Chan C."/>
        </authorList>
    </citation>
    <scope>NUCLEOTIDE SEQUENCE</scope>
</reference>
<dbReference type="InterPro" id="IPR002110">
    <property type="entry name" value="Ankyrin_rpt"/>
</dbReference>
<dbReference type="SMART" id="SM00248">
    <property type="entry name" value="ANK"/>
    <property type="match status" value="2"/>
</dbReference>
<evidence type="ECO:0000256" key="2">
    <source>
        <dbReference type="ARBA" id="ARBA00023043"/>
    </source>
</evidence>
<dbReference type="PANTHER" id="PTHR24171:SF8">
    <property type="entry name" value="BRCA1-ASSOCIATED RING DOMAIN PROTEIN 1"/>
    <property type="match status" value="1"/>
</dbReference>
<evidence type="ECO:0000256" key="1">
    <source>
        <dbReference type="ARBA" id="ARBA00022737"/>
    </source>
</evidence>
<organism evidence="4 5">
    <name type="scientific">Symbiodinium pilosum</name>
    <name type="common">Dinoflagellate</name>
    <dbReference type="NCBI Taxonomy" id="2952"/>
    <lineage>
        <taxon>Eukaryota</taxon>
        <taxon>Sar</taxon>
        <taxon>Alveolata</taxon>
        <taxon>Dinophyceae</taxon>
        <taxon>Suessiales</taxon>
        <taxon>Symbiodiniaceae</taxon>
        <taxon>Symbiodinium</taxon>
    </lineage>
</organism>
<dbReference type="GO" id="GO:0085020">
    <property type="term" value="P:protein K6-linked ubiquitination"/>
    <property type="evidence" value="ECO:0007669"/>
    <property type="project" value="TreeGrafter"/>
</dbReference>
<keyword evidence="2 3" id="KW-0040">ANK repeat</keyword>
<dbReference type="PROSITE" id="PS50297">
    <property type="entry name" value="ANK_REP_REGION"/>
    <property type="match status" value="1"/>
</dbReference>
<dbReference type="PANTHER" id="PTHR24171">
    <property type="entry name" value="ANKYRIN REPEAT DOMAIN-CONTAINING PROTEIN 39-RELATED"/>
    <property type="match status" value="1"/>
</dbReference>
<dbReference type="InterPro" id="IPR036770">
    <property type="entry name" value="Ankyrin_rpt-contain_sf"/>
</dbReference>
<evidence type="ECO:0000313" key="5">
    <source>
        <dbReference type="Proteomes" id="UP000649617"/>
    </source>
</evidence>
<dbReference type="OrthoDB" id="443991at2759"/>
<proteinExistence type="predicted"/>
<dbReference type="Proteomes" id="UP000649617">
    <property type="component" value="Unassembled WGS sequence"/>
</dbReference>
<dbReference type="EMBL" id="CAJNIZ010016324">
    <property type="protein sequence ID" value="CAE7384071.1"/>
    <property type="molecule type" value="Genomic_DNA"/>
</dbReference>
<dbReference type="PROSITE" id="PS50088">
    <property type="entry name" value="ANK_REPEAT"/>
    <property type="match status" value="1"/>
</dbReference>
<dbReference type="GO" id="GO:0004842">
    <property type="term" value="F:ubiquitin-protein transferase activity"/>
    <property type="evidence" value="ECO:0007669"/>
    <property type="project" value="TreeGrafter"/>
</dbReference>
<protein>
    <submittedName>
        <fullName evidence="4">Uncharacterized protein</fullName>
    </submittedName>
</protein>
<feature type="non-terminal residue" evidence="4">
    <location>
        <position position="609"/>
    </location>
</feature>
<dbReference type="SUPFAM" id="SSF48403">
    <property type="entry name" value="Ankyrin repeat"/>
    <property type="match status" value="1"/>
</dbReference>
<sequence length="609" mass="67673">MGPQRRFSDFMTAIDKIMDDRALSICTTFWVCTFANNQFGENFGACIVDTPFVKAVEFAEATILMVDRDAGSLRRSWCCLELHYTILLLEDNHRLEKCLELYTSAGMVGSNAVSSGPLVDAISQWDVRDSAASEAAYRILNFIAGVPEKSGLLTVDRSPHGDLVLVDGRPQLDGSPEDHQLRDEHALFIKHRKAFEALNMDVRVSVIGSIGASRKNKGCELSELRQRGITLGQLRTFARKVRTAFGKCLPGLPWESVTAEQETLARKCSYVELVAESPQLPDTFVDFHMCMYFSDIMAAIEWYAEAKELKDSAVFFCSLLAKNQHQAKEDMRSNSFEGDQLVVDRSQRECRSLLVTTAATMHCRDSCDVGKGVQPWSMSRAWRLYHIECGARLGQFIYFACPTGVMACTKLFPNGHSKFGYIPRQITEALFNVDIEAASCWVPEDTEHVLAFIRQGYNGFGVERLKRRLQRWAAYHLASVLAASGDEQLAKLEEVCSIPGFSINAELAKGTLGESTLHEAVAAKSCATIQRLLSRGFPPDPHDSMHETPLHYAAMAGDLHLVKMLLDAKADPVMESVFGETPLDVARERAAAFLGCDTGAILEFMEQIC</sequence>
<name>A0A812QJC7_SYMPI</name>
<accession>A0A812QJC7</accession>
<evidence type="ECO:0000256" key="3">
    <source>
        <dbReference type="PROSITE-ProRule" id="PRU00023"/>
    </source>
</evidence>
<dbReference type="Pfam" id="PF12796">
    <property type="entry name" value="Ank_2"/>
    <property type="match status" value="1"/>
</dbReference>
<keyword evidence="1" id="KW-0677">Repeat</keyword>
<evidence type="ECO:0000313" key="4">
    <source>
        <dbReference type="EMBL" id="CAE7384071.1"/>
    </source>
</evidence>
<dbReference type="AlphaFoldDB" id="A0A812QJC7"/>
<feature type="repeat" description="ANK" evidence="3">
    <location>
        <begin position="545"/>
        <end position="577"/>
    </location>
</feature>
<keyword evidence="5" id="KW-1185">Reference proteome</keyword>